<dbReference type="GO" id="GO:0090090">
    <property type="term" value="P:negative regulation of canonical Wnt signaling pathway"/>
    <property type="evidence" value="ECO:0007669"/>
    <property type="project" value="TreeGrafter"/>
</dbReference>
<feature type="region of interest" description="Disordered" evidence="2">
    <location>
        <begin position="50"/>
        <end position="78"/>
    </location>
</feature>
<evidence type="ECO:0000313" key="5">
    <source>
        <dbReference type="Proteomes" id="UP000261620"/>
    </source>
</evidence>
<dbReference type="AlphaFoldDB" id="A0A3Q3WLF7"/>
<dbReference type="OMA" id="TKSNWMS"/>
<keyword evidence="3" id="KW-0732">Signal</keyword>
<accession>A0A3Q3WLF7</accession>
<reference evidence="4" key="2">
    <citation type="submission" date="2025-09" db="UniProtKB">
        <authorList>
            <consortium name="Ensembl"/>
        </authorList>
    </citation>
    <scope>IDENTIFICATION</scope>
</reference>
<protein>
    <recommendedName>
        <fullName evidence="6">Notum, palmitoleoyl-protein carboxylesterase</fullName>
    </recommendedName>
</protein>
<dbReference type="Pfam" id="PF03283">
    <property type="entry name" value="PAE"/>
    <property type="match status" value="1"/>
</dbReference>
<dbReference type="PANTHER" id="PTHR21562:SF10">
    <property type="entry name" value="CARBOXYLESTERASE NOTUM2"/>
    <property type="match status" value="1"/>
</dbReference>
<organism evidence="4 5">
    <name type="scientific">Mola mola</name>
    <name type="common">Ocean sunfish</name>
    <name type="synonym">Tetraodon mola</name>
    <dbReference type="NCBI Taxonomy" id="94237"/>
    <lineage>
        <taxon>Eukaryota</taxon>
        <taxon>Metazoa</taxon>
        <taxon>Chordata</taxon>
        <taxon>Craniata</taxon>
        <taxon>Vertebrata</taxon>
        <taxon>Euteleostomi</taxon>
        <taxon>Actinopterygii</taxon>
        <taxon>Neopterygii</taxon>
        <taxon>Teleostei</taxon>
        <taxon>Neoteleostei</taxon>
        <taxon>Acanthomorphata</taxon>
        <taxon>Eupercaria</taxon>
        <taxon>Tetraodontiformes</taxon>
        <taxon>Molidae</taxon>
        <taxon>Mola</taxon>
    </lineage>
</organism>
<feature type="region of interest" description="Disordered" evidence="2">
    <location>
        <begin position="182"/>
        <end position="202"/>
    </location>
</feature>
<dbReference type="GO" id="GO:1990699">
    <property type="term" value="F:palmitoleyl hydrolase activity"/>
    <property type="evidence" value="ECO:0007669"/>
    <property type="project" value="TreeGrafter"/>
</dbReference>
<evidence type="ECO:0008006" key="6">
    <source>
        <dbReference type="Google" id="ProtNLM"/>
    </source>
</evidence>
<dbReference type="STRING" id="94237.ENSMMOP00000009674"/>
<reference evidence="4" key="1">
    <citation type="submission" date="2025-08" db="UniProtKB">
        <authorList>
            <consortium name="Ensembl"/>
        </authorList>
    </citation>
    <scope>IDENTIFICATION</scope>
</reference>
<feature type="chain" id="PRO_5018587930" description="Notum, palmitoleoyl-protein carboxylesterase" evidence="3">
    <location>
        <begin position="19"/>
        <end position="493"/>
    </location>
</feature>
<feature type="signal peptide" evidence="3">
    <location>
        <begin position="1"/>
        <end position="18"/>
    </location>
</feature>
<dbReference type="PANTHER" id="PTHR21562">
    <property type="entry name" value="NOTUM-RELATED"/>
    <property type="match status" value="1"/>
</dbReference>
<evidence type="ECO:0000313" key="4">
    <source>
        <dbReference type="Ensembl" id="ENSMMOP00000009674.1"/>
    </source>
</evidence>
<dbReference type="Ensembl" id="ENSMMOT00000009843.1">
    <property type="protein sequence ID" value="ENSMMOP00000009674.1"/>
    <property type="gene ID" value="ENSMMOG00000007489.1"/>
</dbReference>
<evidence type="ECO:0000256" key="3">
    <source>
        <dbReference type="SAM" id="SignalP"/>
    </source>
</evidence>
<dbReference type="InterPro" id="IPR004963">
    <property type="entry name" value="PAE/NOTUM"/>
</dbReference>
<comment type="similarity">
    <text evidence="1">Belongs to the pectinacetylesterase family. Notum subfamily.</text>
</comment>
<evidence type="ECO:0000256" key="2">
    <source>
        <dbReference type="SAM" id="MobiDB-lite"/>
    </source>
</evidence>
<sequence length="493" mass="54875">MRILGHVAFLLLLGGIWCQNNRNAKTGGKSTRKSGGNQRVDVGQSPRVVDLTTGSTRSTGSLAEAGREGAAGARSAGQQTDDMRLHFLKNTQVTCNDGTAAFYLKEFRGSRRWLLFLEGWCCYSKETCDSRYQNTPRLMSSSGWAQTKRTGILSSQAEENPHWYNANIRFIPYCSSDVWSGTGPAPTLPSRPRQDKEKERETNTTAAYTFMGSLIIREVIKDLIPKGIKQAKVVMLSGTAGGTGVLLNIERVASQLEELGAEAQVRGLVDSGWFLESKQQRSPNCPKTISCSPEDSIKLGLLWNGVVPNRCRQLYKRGEEWQCFFGHKLYPVFVVQWLFDEEQLRVENIYMGGQSLSEGQWQYIQNLGRELKTSLRHVAVFAPSCLSHTAITKKWMSFQVRGTSLPRALQCWDRSLEANRNNKTPAKGCPFHLVDTCQWPQCNPTCPALVDPVTQQELTLLQMLVAIGLDLQKLGLDPQRDTDSLASMVISGG</sequence>
<proteinExistence type="inferred from homology"/>
<feature type="compositionally biased region" description="Low complexity" evidence="2">
    <location>
        <begin position="52"/>
        <end position="77"/>
    </location>
</feature>
<feature type="compositionally biased region" description="Basic and acidic residues" evidence="2">
    <location>
        <begin position="192"/>
        <end position="202"/>
    </location>
</feature>
<name>A0A3Q3WLF7_MOLML</name>
<keyword evidence="5" id="KW-1185">Reference proteome</keyword>
<evidence type="ECO:0000256" key="1">
    <source>
        <dbReference type="ARBA" id="ARBA00010213"/>
    </source>
</evidence>
<dbReference type="Proteomes" id="UP000261620">
    <property type="component" value="Unplaced"/>
</dbReference>